<organism evidence="5 6">
    <name type="scientific">Prymnesium parvum</name>
    <name type="common">Toxic golden alga</name>
    <dbReference type="NCBI Taxonomy" id="97485"/>
    <lineage>
        <taxon>Eukaryota</taxon>
        <taxon>Haptista</taxon>
        <taxon>Haptophyta</taxon>
        <taxon>Prymnesiophyceae</taxon>
        <taxon>Prymnesiales</taxon>
        <taxon>Prymnesiaceae</taxon>
        <taxon>Prymnesium</taxon>
    </lineage>
</organism>
<dbReference type="EMBL" id="JBGBPQ010000008">
    <property type="protein sequence ID" value="KAL1521119.1"/>
    <property type="molecule type" value="Genomic_DNA"/>
</dbReference>
<accession>A0AB34JHV0</accession>
<dbReference type="InterPro" id="IPR013658">
    <property type="entry name" value="SGL"/>
</dbReference>
<comment type="cofactor">
    <cofactor evidence="2">
        <name>Zn(2+)</name>
        <dbReference type="ChEBI" id="CHEBI:29105"/>
    </cofactor>
    <text evidence="2">Binds 1 divalent metal cation per subunit.</text>
</comment>
<keyword evidence="6" id="KW-1185">Reference proteome</keyword>
<dbReference type="GO" id="GO:0019853">
    <property type="term" value="P:L-ascorbic acid biosynthetic process"/>
    <property type="evidence" value="ECO:0007669"/>
    <property type="project" value="TreeGrafter"/>
</dbReference>
<sequence length="583" mass="62522">MQERILPRRKGLRERFDCFSRKDPPHAAGAGGPPPRAALVQMDGKQVAKEFRTASCSSDCFGRGPLETLHEESVLTVPEFSGEYLLAIHAAAAEAAAETGDHASLVNVQAEAVAQRREAPRPQVEGNLFTNLLGTIFPALKQQASPLSTDSEPSVGDRSTGEQSRAMSEMSFLDLDSSAATSYETPAVAAMRARVMAATHASSPTRPSRHSSPRLRFLEAAEAAPSSNSHFRLEGVHDSNHCHASSSACERQEASGAGEASGSRRRGSSGTRIVAEVEVGATPSGLQGGVKLGGSAVWDAAQRRLMWVDTIRGKVFIYDPESRQRRHTDLRQVVGGVVPYTEANAVVAVHRGICVVSLSDGRYSGFIGNPEWELPENTWTGAVVDPRGRLWVGSKELQFSKRRNRKGALWSFVGGEWVRRLSGIGVPNGMAWSSDGKTFWLVDTPSGQVDAFDVNEANGAISNRRSVILVDTEKDGHPYGCAVDVEDTLWIAMWGSGQVIRYDPSNGEVLLRVPLPKTKQATSCAFGGDNLDQLFVTTASCGDASEPFSLLGGKPQHAGALFRINLSGTGIRGLPATLYRGSS</sequence>
<evidence type="ECO:0000313" key="6">
    <source>
        <dbReference type="Proteomes" id="UP001515480"/>
    </source>
</evidence>
<reference evidence="5 6" key="1">
    <citation type="journal article" date="2024" name="Science">
        <title>Giant polyketide synthase enzymes in the biosynthesis of giant marine polyether toxins.</title>
        <authorList>
            <person name="Fallon T.R."/>
            <person name="Shende V.V."/>
            <person name="Wierzbicki I.H."/>
            <person name="Pendleton A.L."/>
            <person name="Watervoot N.F."/>
            <person name="Auber R.P."/>
            <person name="Gonzalez D.J."/>
            <person name="Wisecaver J.H."/>
            <person name="Moore B.S."/>
        </authorList>
    </citation>
    <scope>NUCLEOTIDE SEQUENCE [LARGE SCALE GENOMIC DNA]</scope>
    <source>
        <strain evidence="5 6">12B1</strain>
    </source>
</reference>
<proteinExistence type="inferred from homology"/>
<evidence type="ECO:0000313" key="5">
    <source>
        <dbReference type="EMBL" id="KAL1521119.1"/>
    </source>
</evidence>
<comment type="caution">
    <text evidence="5">The sequence shown here is derived from an EMBL/GenBank/DDBJ whole genome shotgun (WGS) entry which is preliminary data.</text>
</comment>
<dbReference type="PANTHER" id="PTHR10907">
    <property type="entry name" value="REGUCALCIN"/>
    <property type="match status" value="1"/>
</dbReference>
<comment type="similarity">
    <text evidence="1">Belongs to the SMP-30/CGR1 family.</text>
</comment>
<dbReference type="InterPro" id="IPR005511">
    <property type="entry name" value="SMP-30"/>
</dbReference>
<dbReference type="GO" id="GO:0005509">
    <property type="term" value="F:calcium ion binding"/>
    <property type="evidence" value="ECO:0007669"/>
    <property type="project" value="TreeGrafter"/>
</dbReference>
<keyword evidence="2" id="KW-0862">Zinc</keyword>
<feature type="region of interest" description="Disordered" evidence="3">
    <location>
        <begin position="242"/>
        <end position="271"/>
    </location>
</feature>
<dbReference type="InterPro" id="IPR011042">
    <property type="entry name" value="6-blade_b-propeller_TolB-like"/>
</dbReference>
<dbReference type="Gene3D" id="2.120.10.30">
    <property type="entry name" value="TolB, C-terminal domain"/>
    <property type="match status" value="1"/>
</dbReference>
<dbReference type="AlphaFoldDB" id="A0AB34JHV0"/>
<name>A0AB34JHV0_PRYPA</name>
<dbReference type="GO" id="GO:0004341">
    <property type="term" value="F:gluconolactonase activity"/>
    <property type="evidence" value="ECO:0007669"/>
    <property type="project" value="TreeGrafter"/>
</dbReference>
<evidence type="ECO:0000259" key="4">
    <source>
        <dbReference type="Pfam" id="PF08450"/>
    </source>
</evidence>
<evidence type="ECO:0000256" key="1">
    <source>
        <dbReference type="ARBA" id="ARBA00008853"/>
    </source>
</evidence>
<protein>
    <recommendedName>
        <fullName evidence="4">SMP-30/Gluconolactonase/LRE-like region domain-containing protein</fullName>
    </recommendedName>
</protein>
<dbReference type="Proteomes" id="UP001515480">
    <property type="component" value="Unassembled WGS sequence"/>
</dbReference>
<gene>
    <name evidence="5" type="ORF">AB1Y20_022673</name>
</gene>
<feature type="domain" description="SMP-30/Gluconolactonase/LRE-like region" evidence="4">
    <location>
        <begin position="292"/>
        <end position="539"/>
    </location>
</feature>
<evidence type="ECO:0000256" key="3">
    <source>
        <dbReference type="SAM" id="MobiDB-lite"/>
    </source>
</evidence>
<dbReference type="PRINTS" id="PR01790">
    <property type="entry name" value="SMP30FAMILY"/>
</dbReference>
<keyword evidence="2" id="KW-0479">Metal-binding</keyword>
<evidence type="ECO:0000256" key="2">
    <source>
        <dbReference type="PIRSR" id="PIRSR605511-2"/>
    </source>
</evidence>
<dbReference type="SUPFAM" id="SSF63829">
    <property type="entry name" value="Calcium-dependent phosphotriesterase"/>
    <property type="match status" value="1"/>
</dbReference>
<feature type="region of interest" description="Disordered" evidence="3">
    <location>
        <begin position="144"/>
        <end position="168"/>
    </location>
</feature>
<dbReference type="Pfam" id="PF08450">
    <property type="entry name" value="SGL"/>
    <property type="match status" value="1"/>
</dbReference>
<feature type="binding site" evidence="2">
    <location>
        <position position="428"/>
    </location>
    <ligand>
        <name>a divalent metal cation</name>
        <dbReference type="ChEBI" id="CHEBI:60240"/>
    </ligand>
</feature>
<dbReference type="PANTHER" id="PTHR10907:SF47">
    <property type="entry name" value="REGUCALCIN"/>
    <property type="match status" value="1"/>
</dbReference>